<organism evidence="2 3">
    <name type="scientific">Marinobacter nauticus</name>
    <name type="common">Marinobacter hydrocarbonoclasticus</name>
    <name type="synonym">Marinobacter aquaeolei</name>
    <dbReference type="NCBI Taxonomy" id="2743"/>
    <lineage>
        <taxon>Bacteria</taxon>
        <taxon>Pseudomonadati</taxon>
        <taxon>Pseudomonadota</taxon>
        <taxon>Gammaproteobacteria</taxon>
        <taxon>Pseudomonadales</taxon>
        <taxon>Marinobacteraceae</taxon>
        <taxon>Marinobacter</taxon>
    </lineage>
</organism>
<proteinExistence type="predicted"/>
<accession>A0A368UTU2</accession>
<gene>
    <name evidence="2" type="ORF">DET51_10958</name>
    <name evidence="1" type="ORF">DET64_10958</name>
</gene>
<sequence>MAKLPVLFVSCNSESLDLNDHVGSGPARMIWGRNYKSVVLISTNQRIKAPRVMHLKGSGDSAEVMCDLLSSQGFVPETMTRRTRSRDKLLEVLLAKRPEDISELELNIGMSELEYRRVGHCLEVLRDREVLLICLDDKSGRTGEDRSSLHDRRLREMLNAWVQDQRWGEAMSFKGEAKQTAPTIRLDDPTICLLNAAFTLGGSQFPQRMFSTGMNRMAQALSGFGWMR</sequence>
<keyword evidence="4" id="KW-1185">Reference proteome</keyword>
<dbReference type="EMBL" id="QNSA01000009">
    <property type="protein sequence ID" value="RBP70929.1"/>
    <property type="molecule type" value="Genomic_DNA"/>
</dbReference>
<dbReference type="Proteomes" id="UP000252795">
    <property type="component" value="Unassembled WGS sequence"/>
</dbReference>
<dbReference type="AlphaFoldDB" id="A0A368UTU2"/>
<evidence type="ECO:0000313" key="2">
    <source>
        <dbReference type="EMBL" id="RCW32229.1"/>
    </source>
</evidence>
<dbReference type="RefSeq" id="WP_147232548.1">
    <property type="nucleotide sequence ID" value="NZ_JAJGNG010000002.1"/>
</dbReference>
<comment type="caution">
    <text evidence="2">The sequence shown here is derived from an EMBL/GenBank/DDBJ whole genome shotgun (WGS) entry which is preliminary data.</text>
</comment>
<name>A0A368UTU2_MARNT</name>
<dbReference type="EMBL" id="QPJB01000009">
    <property type="protein sequence ID" value="RCW32229.1"/>
    <property type="molecule type" value="Genomic_DNA"/>
</dbReference>
<evidence type="ECO:0000313" key="4">
    <source>
        <dbReference type="Proteomes" id="UP000253065"/>
    </source>
</evidence>
<dbReference type="Proteomes" id="UP000253065">
    <property type="component" value="Unassembled WGS sequence"/>
</dbReference>
<protein>
    <submittedName>
        <fullName evidence="2">Uncharacterized protein</fullName>
    </submittedName>
</protein>
<evidence type="ECO:0000313" key="1">
    <source>
        <dbReference type="EMBL" id="RBP70929.1"/>
    </source>
</evidence>
<evidence type="ECO:0000313" key="3">
    <source>
        <dbReference type="Proteomes" id="UP000252795"/>
    </source>
</evidence>
<reference evidence="2 3" key="1">
    <citation type="submission" date="2018-07" db="EMBL/GenBank/DDBJ databases">
        <title>Freshwater and sediment microbial communities from various areas in North America, analyzing microbe dynamics in response to fracking.</title>
        <authorList>
            <person name="Lamendella R."/>
        </authorList>
    </citation>
    <scope>NUCLEOTIDE SEQUENCE [LARGE SCALE GENOMIC DNA]</scope>
    <source>
        <strain evidence="2 3">114E</strain>
        <strain evidence="1 4">114E_o</strain>
    </source>
</reference>